<dbReference type="PANTHER" id="PTHR46268">
    <property type="entry name" value="STRESS RESPONSE PROTEIN NHAX"/>
    <property type="match status" value="1"/>
</dbReference>
<accession>A0A512BFE3</accession>
<dbReference type="Gene3D" id="3.40.50.620">
    <property type="entry name" value="HUPs"/>
    <property type="match status" value="2"/>
</dbReference>
<dbReference type="RefSeq" id="WP_147204798.1">
    <property type="nucleotide sequence ID" value="NZ_BJYT01000012.1"/>
</dbReference>
<comment type="caution">
    <text evidence="3">The sequence shown here is derived from an EMBL/GenBank/DDBJ whole genome shotgun (WGS) entry which is preliminary data.</text>
</comment>
<dbReference type="OrthoDB" id="9788959at2"/>
<reference evidence="3 4" key="1">
    <citation type="submission" date="2019-07" db="EMBL/GenBank/DDBJ databases">
        <title>Whole genome shotgun sequence of Segetibacter aerophilus NBRC 106135.</title>
        <authorList>
            <person name="Hosoyama A."/>
            <person name="Uohara A."/>
            <person name="Ohji S."/>
            <person name="Ichikawa N."/>
        </authorList>
    </citation>
    <scope>NUCLEOTIDE SEQUENCE [LARGE SCALE GENOMIC DNA]</scope>
    <source>
        <strain evidence="3 4">NBRC 106135</strain>
    </source>
</reference>
<dbReference type="InterPro" id="IPR014729">
    <property type="entry name" value="Rossmann-like_a/b/a_fold"/>
</dbReference>
<feature type="domain" description="UspA" evidence="2">
    <location>
        <begin position="1"/>
        <end position="145"/>
    </location>
</feature>
<dbReference type="PRINTS" id="PR01438">
    <property type="entry name" value="UNVRSLSTRESS"/>
</dbReference>
<dbReference type="AlphaFoldDB" id="A0A512BFE3"/>
<protein>
    <submittedName>
        <fullName evidence="3">Universal stress protein UspA</fullName>
    </submittedName>
</protein>
<sequence length="281" mass="31822">MKTILVPTDFSENAKNAAKYALAIAEDLQAQKIIFYNAYQSPPVMTENALPAIPVIDIETLKDVSEEGMKVFINNIREYGKGEIEIEHKTGYSILANDINDLCEEVRAELIVMGITGTSKIEEVLIGSTALSVVKQTKVPVIVVPADATYTSIKNVMFACDFKKVVETTPVQPIKNVLDATKALLHIVNVYESDKEITPEKTRQQELLHSLLKDYNPEFHFENNEHFIEGINHFVETHAIDIIITIPRKHKLFEGLFKERHTKKLAFHSHVPLMFIHQEDL</sequence>
<name>A0A512BFE3_9BACT</name>
<dbReference type="CDD" id="cd00293">
    <property type="entry name" value="USP-like"/>
    <property type="match status" value="1"/>
</dbReference>
<dbReference type="Proteomes" id="UP000321513">
    <property type="component" value="Unassembled WGS sequence"/>
</dbReference>
<gene>
    <name evidence="3" type="primary">uspA</name>
    <name evidence="3" type="ORF">SAE01_31770</name>
</gene>
<evidence type="ECO:0000313" key="3">
    <source>
        <dbReference type="EMBL" id="GEO10681.1"/>
    </source>
</evidence>
<evidence type="ECO:0000313" key="4">
    <source>
        <dbReference type="Proteomes" id="UP000321513"/>
    </source>
</evidence>
<dbReference type="InterPro" id="IPR006015">
    <property type="entry name" value="Universal_stress_UspA"/>
</dbReference>
<proteinExistence type="inferred from homology"/>
<dbReference type="InterPro" id="IPR006016">
    <property type="entry name" value="UspA"/>
</dbReference>
<evidence type="ECO:0000256" key="1">
    <source>
        <dbReference type="ARBA" id="ARBA00008791"/>
    </source>
</evidence>
<dbReference type="Pfam" id="PF00582">
    <property type="entry name" value="Usp"/>
    <property type="match status" value="1"/>
</dbReference>
<comment type="similarity">
    <text evidence="1">Belongs to the universal stress protein A family.</text>
</comment>
<keyword evidence="4" id="KW-1185">Reference proteome</keyword>
<evidence type="ECO:0000259" key="2">
    <source>
        <dbReference type="Pfam" id="PF00582"/>
    </source>
</evidence>
<dbReference type="SUPFAM" id="SSF52402">
    <property type="entry name" value="Adenine nucleotide alpha hydrolases-like"/>
    <property type="match status" value="2"/>
</dbReference>
<organism evidence="3 4">
    <name type="scientific">Segetibacter aerophilus</name>
    <dbReference type="NCBI Taxonomy" id="670293"/>
    <lineage>
        <taxon>Bacteria</taxon>
        <taxon>Pseudomonadati</taxon>
        <taxon>Bacteroidota</taxon>
        <taxon>Chitinophagia</taxon>
        <taxon>Chitinophagales</taxon>
        <taxon>Chitinophagaceae</taxon>
        <taxon>Segetibacter</taxon>
    </lineage>
</organism>
<dbReference type="PANTHER" id="PTHR46268:SF6">
    <property type="entry name" value="UNIVERSAL STRESS PROTEIN UP12"/>
    <property type="match status" value="1"/>
</dbReference>
<dbReference type="EMBL" id="BJYT01000012">
    <property type="protein sequence ID" value="GEO10681.1"/>
    <property type="molecule type" value="Genomic_DNA"/>
</dbReference>